<protein>
    <submittedName>
        <fullName evidence="1">Uncharacterized protein</fullName>
    </submittedName>
</protein>
<gene>
    <name evidence="1" type="ORF">PMEA_00001946</name>
</gene>
<accession>A0AAU9WCX0</accession>
<organism evidence="1 2">
    <name type="scientific">Pocillopora meandrina</name>
    <dbReference type="NCBI Taxonomy" id="46732"/>
    <lineage>
        <taxon>Eukaryota</taxon>
        <taxon>Metazoa</taxon>
        <taxon>Cnidaria</taxon>
        <taxon>Anthozoa</taxon>
        <taxon>Hexacorallia</taxon>
        <taxon>Scleractinia</taxon>
        <taxon>Astrocoeniina</taxon>
        <taxon>Pocilloporidae</taxon>
        <taxon>Pocillopora</taxon>
    </lineage>
</organism>
<evidence type="ECO:0000313" key="2">
    <source>
        <dbReference type="Proteomes" id="UP001159428"/>
    </source>
</evidence>
<dbReference type="SUPFAM" id="SSF56219">
    <property type="entry name" value="DNase I-like"/>
    <property type="match status" value="1"/>
</dbReference>
<comment type="caution">
    <text evidence="1">The sequence shown here is derived from an EMBL/GenBank/DDBJ whole genome shotgun (WGS) entry which is preliminary data.</text>
</comment>
<name>A0AAU9WCX0_9CNID</name>
<dbReference type="Proteomes" id="UP001159428">
    <property type="component" value="Unassembled WGS sequence"/>
</dbReference>
<sequence length="349" mass="40255">NINNLITIPTKNGKMQKQNTSHFVPTIMLANTMSLVPKLSEVEELILREKIQVCCITETWLKDHISDTVVNIEGYNITRNDRSSHEHGGVCVYVKEDVKYEIPEKLRCCNDHEIIWLKLDPSRSPRGFSCILLAVERILNQHTRKKINIRDMRESKKTSLGRYLSNVDWSCINMQSSCEGKLRNFNELITNGINNIMPERSIKVYPKDAPWMTIKLKELIRLRQNAFHSNKKGPVFRFYRNAVNRERKLCKAAYYSSKVQDLKGVNPRQWWKEINKLSGSKKQNPNLLSSLDVQQFTNMSPQEIASAINEALLEPLQSYQPINCENTSVLLPTGEGAELPKISTHRVYI</sequence>
<reference evidence="1 2" key="1">
    <citation type="submission" date="2022-05" db="EMBL/GenBank/DDBJ databases">
        <authorList>
            <consortium name="Genoscope - CEA"/>
            <person name="William W."/>
        </authorList>
    </citation>
    <scope>NUCLEOTIDE SEQUENCE [LARGE SCALE GENOMIC DNA]</scope>
</reference>
<dbReference type="EMBL" id="CALNXJ010000010">
    <property type="protein sequence ID" value="CAH3107286.1"/>
    <property type="molecule type" value="Genomic_DNA"/>
</dbReference>
<keyword evidence="2" id="KW-1185">Reference proteome</keyword>
<feature type="non-terminal residue" evidence="1">
    <location>
        <position position="1"/>
    </location>
</feature>
<dbReference type="InterPro" id="IPR036691">
    <property type="entry name" value="Endo/exonu/phosph_ase_sf"/>
</dbReference>
<feature type="non-terminal residue" evidence="1">
    <location>
        <position position="349"/>
    </location>
</feature>
<dbReference type="Gene3D" id="3.60.10.10">
    <property type="entry name" value="Endonuclease/exonuclease/phosphatase"/>
    <property type="match status" value="1"/>
</dbReference>
<dbReference type="PANTHER" id="PTHR47510">
    <property type="entry name" value="REVERSE TRANSCRIPTASE DOMAIN-CONTAINING PROTEIN"/>
    <property type="match status" value="1"/>
</dbReference>
<dbReference type="AlphaFoldDB" id="A0AAU9WCX0"/>
<dbReference type="PANTHER" id="PTHR47510:SF3">
    <property type="entry name" value="ENDO_EXONUCLEASE_PHOSPHATASE DOMAIN-CONTAINING PROTEIN"/>
    <property type="match status" value="1"/>
</dbReference>
<proteinExistence type="predicted"/>
<evidence type="ECO:0000313" key="1">
    <source>
        <dbReference type="EMBL" id="CAH3107286.1"/>
    </source>
</evidence>